<dbReference type="Proteomes" id="UP000013378">
    <property type="component" value="Unassembled WGS sequence"/>
</dbReference>
<keyword evidence="2" id="KW-0732">Signal</keyword>
<evidence type="ECO:0000313" key="5">
    <source>
        <dbReference type="Proteomes" id="UP000013378"/>
    </source>
</evidence>
<dbReference type="SUPFAM" id="SSF55383">
    <property type="entry name" value="Copper amine oxidase, domain N"/>
    <property type="match status" value="1"/>
</dbReference>
<keyword evidence="5" id="KW-1185">Reference proteome</keyword>
<evidence type="ECO:0000313" key="4">
    <source>
        <dbReference type="EMBL" id="EOD00472.1"/>
    </source>
</evidence>
<dbReference type="Gene3D" id="3.40.630.40">
    <property type="entry name" value="Zn-dependent exopeptidases"/>
    <property type="match status" value="1"/>
</dbReference>
<dbReference type="InterPro" id="IPR012854">
    <property type="entry name" value="Cu_amine_oxidase-like_N"/>
</dbReference>
<reference evidence="4 5" key="1">
    <citation type="journal article" date="2015" name="Geomicrobiol. J.">
        <title>Caldisalinibacter kiritimatiensis gen. nov., sp. nov., a moderately thermohalophilic thiosulfate-reducing bacterium from a hypersaline microbial mat.</title>
        <authorList>
            <person name="Ben Hania W."/>
            <person name="Joseph M."/>
            <person name="Fiebig A."/>
            <person name="Bunk B."/>
            <person name="Klenk H.-P."/>
            <person name="Fardeau M.-L."/>
            <person name="Spring S."/>
        </authorList>
    </citation>
    <scope>NUCLEOTIDE SEQUENCE [LARGE SCALE GENOMIC DNA]</scope>
    <source>
        <strain evidence="4 5">L21-TH-D2</strain>
    </source>
</reference>
<dbReference type="GO" id="GO:0030288">
    <property type="term" value="C:outer membrane-bounded periplasmic space"/>
    <property type="evidence" value="ECO:0007669"/>
    <property type="project" value="TreeGrafter"/>
</dbReference>
<dbReference type="InterPro" id="IPR021731">
    <property type="entry name" value="AMIN_dom"/>
</dbReference>
<organism evidence="4 5">
    <name type="scientific">Caldisalinibacter kiritimatiensis</name>
    <dbReference type="NCBI Taxonomy" id="1304284"/>
    <lineage>
        <taxon>Bacteria</taxon>
        <taxon>Bacillati</taxon>
        <taxon>Bacillota</taxon>
        <taxon>Tissierellia</taxon>
        <taxon>Tissierellales</taxon>
        <taxon>Thermohalobacteraceae</taxon>
        <taxon>Caldisalinibacter</taxon>
    </lineage>
</organism>
<feature type="signal peptide" evidence="2">
    <location>
        <begin position="1"/>
        <end position="23"/>
    </location>
</feature>
<dbReference type="eggNOG" id="COG0860">
    <property type="taxonomic scope" value="Bacteria"/>
</dbReference>
<comment type="caution">
    <text evidence="4">The sequence shown here is derived from an EMBL/GenBank/DDBJ whole genome shotgun (WGS) entry which is preliminary data.</text>
</comment>
<proteinExistence type="predicted"/>
<feature type="domain" description="MurNAc-LAA" evidence="3">
    <location>
        <begin position="558"/>
        <end position="675"/>
    </location>
</feature>
<dbReference type="PANTHER" id="PTHR30404:SF0">
    <property type="entry name" value="N-ACETYLMURAMOYL-L-ALANINE AMIDASE AMIC"/>
    <property type="match status" value="1"/>
</dbReference>
<dbReference type="Pfam" id="PF11741">
    <property type="entry name" value="AMIN"/>
    <property type="match status" value="2"/>
</dbReference>
<gene>
    <name evidence="4" type="ORF">L21TH_1473</name>
</gene>
<dbReference type="InterPro" id="IPR002508">
    <property type="entry name" value="MurNAc-LAA_cat"/>
</dbReference>
<dbReference type="Gene3D" id="3.30.457.10">
    <property type="entry name" value="Copper amine oxidase-like, N-terminal domain"/>
    <property type="match status" value="1"/>
</dbReference>
<dbReference type="SMART" id="SM00646">
    <property type="entry name" value="Ami_3"/>
    <property type="match status" value="1"/>
</dbReference>
<dbReference type="RefSeq" id="WP_006313214.1">
    <property type="nucleotide sequence ID" value="NZ_ARZA01000166.1"/>
</dbReference>
<dbReference type="PANTHER" id="PTHR30404">
    <property type="entry name" value="N-ACETYLMURAMOYL-L-ALANINE AMIDASE"/>
    <property type="match status" value="1"/>
</dbReference>
<dbReference type="Pfam" id="PF01520">
    <property type="entry name" value="Amidase_3"/>
    <property type="match status" value="1"/>
</dbReference>
<dbReference type="EMBL" id="ARZA01000166">
    <property type="protein sequence ID" value="EOD00472.1"/>
    <property type="molecule type" value="Genomic_DNA"/>
</dbReference>
<evidence type="ECO:0000256" key="1">
    <source>
        <dbReference type="ARBA" id="ARBA00022801"/>
    </source>
</evidence>
<dbReference type="Pfam" id="PF07833">
    <property type="entry name" value="Cu_amine_oxidN1"/>
    <property type="match status" value="1"/>
</dbReference>
<protein>
    <submittedName>
        <fullName evidence="4">N-acetylmuramoyl-L-alanine amidase</fullName>
        <ecNumber evidence="4">3.5.1.28</ecNumber>
    </submittedName>
</protein>
<evidence type="ECO:0000259" key="3">
    <source>
        <dbReference type="SMART" id="SM00646"/>
    </source>
</evidence>
<dbReference type="GO" id="GO:0009253">
    <property type="term" value="P:peptidoglycan catabolic process"/>
    <property type="evidence" value="ECO:0007669"/>
    <property type="project" value="InterPro"/>
</dbReference>
<dbReference type="Gene3D" id="2.60.40.3500">
    <property type="match status" value="1"/>
</dbReference>
<name>R1AV15_9FIRM</name>
<dbReference type="InterPro" id="IPR036582">
    <property type="entry name" value="Mao_N_sf"/>
</dbReference>
<dbReference type="AlphaFoldDB" id="R1AV15"/>
<dbReference type="SUPFAM" id="SSF53187">
    <property type="entry name" value="Zn-dependent exopeptidases"/>
    <property type="match status" value="1"/>
</dbReference>
<dbReference type="STRING" id="1304284.L21TH_1473"/>
<feature type="chain" id="PRO_5004356685" evidence="2">
    <location>
        <begin position="24"/>
        <end position="686"/>
    </location>
</feature>
<dbReference type="PATRIC" id="fig|1304284.3.peg.1442"/>
<dbReference type="CDD" id="cd02696">
    <property type="entry name" value="MurNAc-LAA"/>
    <property type="match status" value="1"/>
</dbReference>
<dbReference type="EC" id="3.5.1.28" evidence="4"/>
<keyword evidence="1 4" id="KW-0378">Hydrolase</keyword>
<dbReference type="OrthoDB" id="9806267at2"/>
<evidence type="ECO:0000256" key="2">
    <source>
        <dbReference type="SAM" id="SignalP"/>
    </source>
</evidence>
<dbReference type="InterPro" id="IPR050695">
    <property type="entry name" value="N-acetylmuramoyl_amidase_3"/>
</dbReference>
<dbReference type="GO" id="GO:0008745">
    <property type="term" value="F:N-acetylmuramoyl-L-alanine amidase activity"/>
    <property type="evidence" value="ECO:0007669"/>
    <property type="project" value="UniProtKB-EC"/>
</dbReference>
<accession>R1AV15</accession>
<sequence>MRKIVAIILTIVLLLSMVQGVFADNETKEPEKIEVRVDGKTIMVKKINVLINGEQMKSDVPAMLYDSRTLVPVRFVTEYLGGEVGWDAENYQVSLDIGDKNILLTIDSSKVIIDGEEKKLPYDVPAKIINDRTMVPIRFVAEELGCEVSWDPETWTAIVGMKEEVTDIIVEKKESVLPKVTIKTTGKVEYDEILLEEPYRLVIDIPYTKLNISNEELLDSKGTVNIKVDEYPIKNVRASQFSYEPDITRIVIDLEQFIGYKIETEDNGLQLSFVNKVKDIELEEVEDREGIVIYNTNLPEYNIMRLSNPDRIVVDLMTSLLDSEKLKYDIETDYVKGIRTSQFESDNLYNSEDKIVRVVLDVKENEERPNFMTAIEENKLILYVDDKDFEPINYENDDIYKRLTIKLNKPTTYNVNYSEESKVMEIKMLKDNIDIMTGMQLINDEYINYILVEEQGDYKTITIKYNQNITYKIDSKAEDEEIALKFMGKDERFKDKLIIIDAGHGGKDPGATAPTFKVLEKELNLRVAKELNERLKAAGFKTLMIRETDKYIGLYERADIANESNGDLFISIHFNAHPNQDIKGIQTFYCPSYESTVKSEDNFPVANAIHQEVLKALNANDMGIRRRPELVVVRETKMVAALVELGFLTNPEEEKKILTEEYQEKAVEGMLNGIIRYFEEEVFNHN</sequence>